<keyword evidence="2" id="KW-1185">Reference proteome</keyword>
<reference evidence="1 2" key="1">
    <citation type="submission" date="2022-10" db="EMBL/GenBank/DDBJ databases">
        <title>Complete genome sequence of Exiguobacterium profundum TSS-3 isolated from an extremely saline-alkaline spring located in Ixtapa, Chiapas-Mexico.</title>
        <authorList>
            <person name="Rincon-Rosales R."/>
            <person name="Rogel M.A."/>
            <person name="Rincon-Molina C.I."/>
            <person name="Guerrero G."/>
            <person name="Manzano-Gomez L.A."/>
            <person name="Lopez-Lopez A."/>
            <person name="Rincon Molina F.A."/>
            <person name="Martinez-Romero E."/>
        </authorList>
    </citation>
    <scope>NUCLEOTIDE SEQUENCE [LARGE SCALE GENOMIC DNA]</scope>
    <source>
        <strain evidence="1 2">TSS-3</strain>
    </source>
</reference>
<accession>A0ABY8B235</accession>
<evidence type="ECO:0000313" key="1">
    <source>
        <dbReference type="EMBL" id="WED56187.1"/>
    </source>
</evidence>
<dbReference type="RefSeq" id="WP_275060486.1">
    <property type="nucleotide sequence ID" value="NZ_CP109617.1"/>
</dbReference>
<organism evidence="1 2">
    <name type="scientific">Exiguobacterium profundum</name>
    <dbReference type="NCBI Taxonomy" id="307643"/>
    <lineage>
        <taxon>Bacteria</taxon>
        <taxon>Bacillati</taxon>
        <taxon>Bacillota</taxon>
        <taxon>Bacilli</taxon>
        <taxon>Bacillales</taxon>
        <taxon>Bacillales Family XII. Incertae Sedis</taxon>
        <taxon>Exiguobacterium</taxon>
    </lineage>
</organism>
<dbReference type="Proteomes" id="UP001219957">
    <property type="component" value="Chromosome"/>
</dbReference>
<name>A0ABY8B235_9BACL</name>
<sequence length="326" mass="36202">MAQKYYFFNSAPGDERLHQASDFARYFGNVLTSGLFSLDNQIGLRVQSDGTDMRSYVEIGKALIKGFAYENDADEYLLHDLPEVTNNRIDRVVLRLDLRNQNRFIKVFVKSGVADAAPVPPELQRDNFIYELSLAKILVRANTSTINPADITDERLDEQLCGIVNSMITVPTSQFQDDWNAWYAANIPKYESEWQDFIDGLAGATFVQTVNGTAPDVDGNVEVAIDTTAIDAELDAMSAQIGILSDKTDDLKMVKSSKDANGIFTTLTYRRKSDDSLFATSVLSGGTSPNYTTRTVTYYEQNGTTVRKAVAYTLSYDSDGMLVSEV</sequence>
<gene>
    <name evidence="1" type="ORF">OE059_04835</name>
</gene>
<proteinExistence type="predicted"/>
<protein>
    <recommendedName>
        <fullName evidence="3">Phage tail protein</fullName>
    </recommendedName>
</protein>
<evidence type="ECO:0000313" key="2">
    <source>
        <dbReference type="Proteomes" id="UP001219957"/>
    </source>
</evidence>
<evidence type="ECO:0008006" key="3">
    <source>
        <dbReference type="Google" id="ProtNLM"/>
    </source>
</evidence>
<dbReference type="EMBL" id="CP109617">
    <property type="protein sequence ID" value="WED56187.1"/>
    <property type="molecule type" value="Genomic_DNA"/>
</dbReference>